<evidence type="ECO:0000259" key="1">
    <source>
        <dbReference type="Pfam" id="PF01408"/>
    </source>
</evidence>
<dbReference type="InterPro" id="IPR051317">
    <property type="entry name" value="Gfo/Idh/MocA_oxidoreduct"/>
</dbReference>
<keyword evidence="4" id="KW-1185">Reference proteome</keyword>
<dbReference type="AlphaFoldDB" id="A0A8J3CXI2"/>
<sequence>MMKTMKKLKMGMIGGGPGAFIGAIHRNAALMDGLIELVAGVFSSNPEKSRQAGEELMLDPSRVYSHYDELFAKELELPEEQRIDIVCIVTPNNVHYDPAKKALEAGFHVVLDKPMTLTYEEAVSLYKCIQTSSSLFCLTHTYTGYPMIKQMKQMIAEGAIGTVKKVYVEYPQGWLYRLLEHENKQASWRTDPARNGKAGCFGDIGTHAFNMAEYVTGLEVTAICASLHTKVEGRYIDDDGALLLQFSNSANGVLTASQINTGAENNLKIRVYGDKGGLEWEQELNNSLVARWPDRPDEVFRAGTSYLGSLAQANTRTPAGHPEGYIEAFANIYRNFARTIYAKRKGVVPLPEWLDFPGAEDGIRGMAFIDLVLKSNQSSQKWTPFEVLKD</sequence>
<name>A0A8J3CXI2_9BACT</name>
<dbReference type="SUPFAM" id="SSF55347">
    <property type="entry name" value="Glyceraldehyde-3-phosphate dehydrogenase-like, C-terminal domain"/>
    <property type="match status" value="1"/>
</dbReference>
<dbReference type="Gene3D" id="3.40.50.720">
    <property type="entry name" value="NAD(P)-binding Rossmann-like Domain"/>
    <property type="match status" value="1"/>
</dbReference>
<dbReference type="SUPFAM" id="SSF51735">
    <property type="entry name" value="NAD(P)-binding Rossmann-fold domains"/>
    <property type="match status" value="1"/>
</dbReference>
<dbReference type="InterPro" id="IPR036291">
    <property type="entry name" value="NAD(P)-bd_dom_sf"/>
</dbReference>
<reference evidence="3" key="2">
    <citation type="submission" date="2020-09" db="EMBL/GenBank/DDBJ databases">
        <authorList>
            <person name="Sun Q."/>
            <person name="Kim S."/>
        </authorList>
    </citation>
    <scope>NUCLEOTIDE SEQUENCE</scope>
    <source>
        <strain evidence="3">KCTC 23224</strain>
    </source>
</reference>
<evidence type="ECO:0000313" key="4">
    <source>
        <dbReference type="Proteomes" id="UP000642809"/>
    </source>
</evidence>
<dbReference type="PANTHER" id="PTHR43708">
    <property type="entry name" value="CONSERVED EXPRESSED OXIDOREDUCTASE (EUROFUNG)"/>
    <property type="match status" value="1"/>
</dbReference>
<organism evidence="3 4">
    <name type="scientific">Mongoliitalea lutea</name>
    <dbReference type="NCBI Taxonomy" id="849756"/>
    <lineage>
        <taxon>Bacteria</taxon>
        <taxon>Pseudomonadati</taxon>
        <taxon>Bacteroidota</taxon>
        <taxon>Cytophagia</taxon>
        <taxon>Cytophagales</taxon>
        <taxon>Cyclobacteriaceae</taxon>
        <taxon>Mongoliitalea</taxon>
    </lineage>
</organism>
<gene>
    <name evidence="3" type="ORF">GCM10008106_16160</name>
</gene>
<evidence type="ECO:0000313" key="3">
    <source>
        <dbReference type="EMBL" id="GHB35458.1"/>
    </source>
</evidence>
<dbReference type="Proteomes" id="UP000642809">
    <property type="component" value="Unassembled WGS sequence"/>
</dbReference>
<comment type="caution">
    <text evidence="3">The sequence shown here is derived from an EMBL/GenBank/DDBJ whole genome shotgun (WGS) entry which is preliminary data.</text>
</comment>
<evidence type="ECO:0000259" key="2">
    <source>
        <dbReference type="Pfam" id="PF22725"/>
    </source>
</evidence>
<protein>
    <submittedName>
        <fullName evidence="3">Oxidoreductase</fullName>
    </submittedName>
</protein>
<feature type="domain" description="GFO/IDH/MocA-like oxidoreductase" evidence="2">
    <location>
        <begin position="149"/>
        <end position="279"/>
    </location>
</feature>
<dbReference type="Pfam" id="PF22725">
    <property type="entry name" value="GFO_IDH_MocA_C3"/>
    <property type="match status" value="1"/>
</dbReference>
<dbReference type="PANTHER" id="PTHR43708:SF3">
    <property type="entry name" value="OXIDOREDUCTASE"/>
    <property type="match status" value="1"/>
</dbReference>
<feature type="domain" description="Gfo/Idh/MocA-like oxidoreductase N-terminal" evidence="1">
    <location>
        <begin position="9"/>
        <end position="135"/>
    </location>
</feature>
<accession>A0A8J3CXI2</accession>
<dbReference type="EMBL" id="BMYF01000008">
    <property type="protein sequence ID" value="GHB35458.1"/>
    <property type="molecule type" value="Genomic_DNA"/>
</dbReference>
<reference evidence="3" key="1">
    <citation type="journal article" date="2014" name="Int. J. Syst. Evol. Microbiol.">
        <title>Complete genome sequence of Corynebacterium casei LMG S-19264T (=DSM 44701T), isolated from a smear-ripened cheese.</title>
        <authorList>
            <consortium name="US DOE Joint Genome Institute (JGI-PGF)"/>
            <person name="Walter F."/>
            <person name="Albersmeier A."/>
            <person name="Kalinowski J."/>
            <person name="Ruckert C."/>
        </authorList>
    </citation>
    <scope>NUCLEOTIDE SEQUENCE</scope>
    <source>
        <strain evidence="3">KCTC 23224</strain>
    </source>
</reference>
<dbReference type="Gene3D" id="3.30.360.10">
    <property type="entry name" value="Dihydrodipicolinate Reductase, domain 2"/>
    <property type="match status" value="1"/>
</dbReference>
<dbReference type="InterPro" id="IPR000683">
    <property type="entry name" value="Gfo/Idh/MocA-like_OxRdtase_N"/>
</dbReference>
<proteinExistence type="predicted"/>
<dbReference type="InterPro" id="IPR055170">
    <property type="entry name" value="GFO_IDH_MocA-like_dom"/>
</dbReference>
<dbReference type="Pfam" id="PF01408">
    <property type="entry name" value="GFO_IDH_MocA"/>
    <property type="match status" value="1"/>
</dbReference>
<dbReference type="GO" id="GO:0000166">
    <property type="term" value="F:nucleotide binding"/>
    <property type="evidence" value="ECO:0007669"/>
    <property type="project" value="InterPro"/>
</dbReference>